<dbReference type="InterPro" id="IPR053218">
    <property type="entry name" value="Pathogen-related_defense"/>
</dbReference>
<dbReference type="RefSeq" id="WP_277193252.1">
    <property type="nucleotide sequence ID" value="NZ_JAROAV010000045.1"/>
</dbReference>
<evidence type="ECO:0000256" key="1">
    <source>
        <dbReference type="SAM" id="MobiDB-lite"/>
    </source>
</evidence>
<evidence type="ECO:0008006" key="4">
    <source>
        <dbReference type="Google" id="ProtNLM"/>
    </source>
</evidence>
<dbReference type="EMBL" id="JAROAV010000045">
    <property type="protein sequence ID" value="MDF8266001.1"/>
    <property type="molecule type" value="Genomic_DNA"/>
</dbReference>
<keyword evidence="3" id="KW-1185">Reference proteome</keyword>
<evidence type="ECO:0000313" key="2">
    <source>
        <dbReference type="EMBL" id="MDF8266001.1"/>
    </source>
</evidence>
<sequence length="232" mass="25677">MTESQEQTAPTTDPSAEANPLWLQGRAAVVTAALAEHWRGETPNYHLTDEVVPRERTQHHAAGSLEQIVEDLVRVFEMEVSHKNDPTTWVSMVADQFRTRVNGGAWASSQDLVEQGSYNVLIGESPYYSKDHSFESSHDTFHAALPGGFFWEVLEVFSGPPSISFSWRHWGKFTGDYHGVVPTGELVEMFGMSVARVSDDLKLLEVDHYYDSSQLLSPLAGGCPVTGVTNGH</sequence>
<protein>
    <recommendedName>
        <fullName evidence="4">SnoaL-like polyketide cyclase</fullName>
    </recommendedName>
</protein>
<reference evidence="2 3" key="1">
    <citation type="submission" date="2023-03" db="EMBL/GenBank/DDBJ databases">
        <title>YIM 133296 draft genome.</title>
        <authorList>
            <person name="Xiong L."/>
        </authorList>
    </citation>
    <scope>NUCLEOTIDE SEQUENCE [LARGE SCALE GENOMIC DNA]</scope>
    <source>
        <strain evidence="2 3">YIM 133296</strain>
    </source>
</reference>
<dbReference type="SUPFAM" id="SSF54427">
    <property type="entry name" value="NTF2-like"/>
    <property type="match status" value="1"/>
</dbReference>
<dbReference type="InterPro" id="IPR032710">
    <property type="entry name" value="NTF2-like_dom_sf"/>
</dbReference>
<dbReference type="PANTHER" id="PTHR31723">
    <property type="entry name" value="PATHOGENESIS-RELATED FAMILY PROTEIN"/>
    <property type="match status" value="1"/>
</dbReference>
<comment type="caution">
    <text evidence="2">The sequence shown here is derived from an EMBL/GenBank/DDBJ whole genome shotgun (WGS) entry which is preliminary data.</text>
</comment>
<accession>A0ABT6CB72</accession>
<gene>
    <name evidence="2" type="ORF">P4R38_17270</name>
</gene>
<feature type="compositionally biased region" description="Polar residues" evidence="1">
    <location>
        <begin position="1"/>
        <end position="14"/>
    </location>
</feature>
<dbReference type="Proteomes" id="UP001528912">
    <property type="component" value="Unassembled WGS sequence"/>
</dbReference>
<dbReference type="PANTHER" id="PTHR31723:SF10">
    <property type="entry name" value="PATHOGEN-RELATED PROTEIN"/>
    <property type="match status" value="1"/>
</dbReference>
<proteinExistence type="predicted"/>
<feature type="region of interest" description="Disordered" evidence="1">
    <location>
        <begin position="1"/>
        <end position="20"/>
    </location>
</feature>
<organism evidence="2 3">
    <name type="scientific">Luteipulveratus flavus</name>
    <dbReference type="NCBI Taxonomy" id="3031728"/>
    <lineage>
        <taxon>Bacteria</taxon>
        <taxon>Bacillati</taxon>
        <taxon>Actinomycetota</taxon>
        <taxon>Actinomycetes</taxon>
        <taxon>Micrococcales</taxon>
        <taxon>Dermacoccaceae</taxon>
        <taxon>Luteipulveratus</taxon>
    </lineage>
</organism>
<evidence type="ECO:0000313" key="3">
    <source>
        <dbReference type="Proteomes" id="UP001528912"/>
    </source>
</evidence>
<name>A0ABT6CB72_9MICO</name>
<dbReference type="Gene3D" id="3.10.450.50">
    <property type="match status" value="1"/>
</dbReference>